<dbReference type="InterPro" id="IPR044528">
    <property type="entry name" value="POD-like_MBL-fold"/>
</dbReference>
<dbReference type="Gene3D" id="3.60.15.10">
    <property type="entry name" value="Ribonuclease Z/Hydroxyacylglutathione hydrolase-like"/>
    <property type="match status" value="1"/>
</dbReference>
<evidence type="ECO:0000256" key="7">
    <source>
        <dbReference type="ARBA" id="ARBA00023002"/>
    </source>
</evidence>
<keyword evidence="11" id="KW-1185">Reference proteome</keyword>
<dbReference type="InterPro" id="IPR036873">
    <property type="entry name" value="Rhodanese-like_dom_sf"/>
</dbReference>
<accession>A0A7X0NJD9</accession>
<dbReference type="CDD" id="cd00158">
    <property type="entry name" value="RHOD"/>
    <property type="match status" value="1"/>
</dbReference>
<dbReference type="RefSeq" id="WP_184425635.1">
    <property type="nucleotide sequence ID" value="NZ_AP027362.1"/>
</dbReference>
<dbReference type="Pfam" id="PF00753">
    <property type="entry name" value="Lactamase_B"/>
    <property type="match status" value="1"/>
</dbReference>
<dbReference type="SUPFAM" id="SSF56281">
    <property type="entry name" value="Metallo-hydrolase/oxidoreductase"/>
    <property type="match status" value="1"/>
</dbReference>
<comment type="similarity">
    <text evidence="2">Belongs to the metallo-beta-lactamase superfamily. Glyoxalase II family.</text>
</comment>
<keyword evidence="10" id="KW-0808">Transferase</keyword>
<dbReference type="GO" id="GO:0046872">
    <property type="term" value="F:metal ion binding"/>
    <property type="evidence" value="ECO:0007669"/>
    <property type="project" value="UniProtKB-KW"/>
</dbReference>
<organism evidence="10 11">
    <name type="scientific">Thalassotalea piscium</name>
    <dbReference type="NCBI Taxonomy" id="1230533"/>
    <lineage>
        <taxon>Bacteria</taxon>
        <taxon>Pseudomonadati</taxon>
        <taxon>Pseudomonadota</taxon>
        <taxon>Gammaproteobacteria</taxon>
        <taxon>Alteromonadales</taxon>
        <taxon>Colwelliaceae</taxon>
        <taxon>Thalassotalea</taxon>
    </lineage>
</organism>
<keyword evidence="6" id="KW-0007">Acetylation</keyword>
<keyword evidence="5" id="KW-0223">Dioxygenase</keyword>
<keyword evidence="8" id="KW-0408">Iron</keyword>
<keyword evidence="4" id="KW-0809">Transit peptide</keyword>
<dbReference type="InterPro" id="IPR001763">
    <property type="entry name" value="Rhodanese-like_dom"/>
</dbReference>
<dbReference type="InterPro" id="IPR051682">
    <property type="entry name" value="Mito_Persulfide_Diox"/>
</dbReference>
<dbReference type="GO" id="GO:0006749">
    <property type="term" value="P:glutathione metabolic process"/>
    <property type="evidence" value="ECO:0007669"/>
    <property type="project" value="InterPro"/>
</dbReference>
<dbReference type="GO" id="GO:0016740">
    <property type="term" value="F:transferase activity"/>
    <property type="evidence" value="ECO:0007669"/>
    <property type="project" value="UniProtKB-KW"/>
</dbReference>
<gene>
    <name evidence="10" type="ORF">HNQ55_003011</name>
</gene>
<keyword evidence="3" id="KW-0479">Metal-binding</keyword>
<comment type="cofactor">
    <cofactor evidence="1">
        <name>Fe(2+)</name>
        <dbReference type="ChEBI" id="CHEBI:29033"/>
    </cofactor>
</comment>
<evidence type="ECO:0000256" key="5">
    <source>
        <dbReference type="ARBA" id="ARBA00022964"/>
    </source>
</evidence>
<dbReference type="SUPFAM" id="SSF52821">
    <property type="entry name" value="Rhodanese/Cell cycle control phosphatase"/>
    <property type="match status" value="1"/>
</dbReference>
<dbReference type="InterPro" id="IPR001279">
    <property type="entry name" value="Metallo-B-lactamas"/>
</dbReference>
<evidence type="ECO:0000313" key="11">
    <source>
        <dbReference type="Proteomes" id="UP000537141"/>
    </source>
</evidence>
<name>A0A7X0NJD9_9GAMM</name>
<evidence type="ECO:0000256" key="8">
    <source>
        <dbReference type="ARBA" id="ARBA00023004"/>
    </source>
</evidence>
<dbReference type="InterPro" id="IPR036866">
    <property type="entry name" value="RibonucZ/Hydroxyglut_hydro"/>
</dbReference>
<sequence>MIFRQLFDQKSSTFSYLLADRKSKDAILIDPVLEQVNRDLALINELGLTLKYTIDTHCHADHVTGAWLIKQKVGSKIACAKAIEAKNTDIALAHSDTLCFGEEALEVRTTPGHTNGCITLVSHSHKLAFTGDALLIRGCGRSDFQQGNAAQLFDSITQQIFTLPDNYAIYPAHDYSGRCASSVAEEKQYNARIGGNANKQDFVGYMNNMLLEHPKFIDIALPANLTCGEVSYLPEQPTWAPVELTYSGVYEVSPLWVAENQTKVTLLDVREHDEIIEVSIDGVVVIPLGELSEKLNALPINKPIVILCRSGRRSALAVSILSDSDITQAASMRGGIIKWKDYGLPVISNKKSQCDS</sequence>
<evidence type="ECO:0000259" key="9">
    <source>
        <dbReference type="PROSITE" id="PS50206"/>
    </source>
</evidence>
<dbReference type="CDD" id="cd07724">
    <property type="entry name" value="POD-like_MBL-fold"/>
    <property type="match status" value="1"/>
</dbReference>
<keyword evidence="7" id="KW-0560">Oxidoreductase</keyword>
<dbReference type="Pfam" id="PF00581">
    <property type="entry name" value="Rhodanese"/>
    <property type="match status" value="1"/>
</dbReference>
<keyword evidence="10" id="KW-0378">Hydrolase</keyword>
<dbReference type="FunFam" id="3.60.15.10:FF:000013">
    <property type="entry name" value="Persulfide dioxygenase ETHE1, mitochondrial"/>
    <property type="match status" value="1"/>
</dbReference>
<dbReference type="SMART" id="SM00450">
    <property type="entry name" value="RHOD"/>
    <property type="match status" value="1"/>
</dbReference>
<dbReference type="AlphaFoldDB" id="A0A7X0NJD9"/>
<dbReference type="EMBL" id="JACHHU010000030">
    <property type="protein sequence ID" value="MBB6544478.1"/>
    <property type="molecule type" value="Genomic_DNA"/>
</dbReference>
<evidence type="ECO:0000256" key="1">
    <source>
        <dbReference type="ARBA" id="ARBA00001954"/>
    </source>
</evidence>
<dbReference type="Proteomes" id="UP000537141">
    <property type="component" value="Unassembled WGS sequence"/>
</dbReference>
<dbReference type="PANTHER" id="PTHR43084:SF1">
    <property type="entry name" value="PERSULFIDE DIOXYGENASE ETHE1, MITOCHONDRIAL"/>
    <property type="match status" value="1"/>
</dbReference>
<comment type="caution">
    <text evidence="10">The sequence shown here is derived from an EMBL/GenBank/DDBJ whole genome shotgun (WGS) entry which is preliminary data.</text>
</comment>
<proteinExistence type="inferred from homology"/>
<dbReference type="PROSITE" id="PS50206">
    <property type="entry name" value="RHODANESE_3"/>
    <property type="match status" value="1"/>
</dbReference>
<dbReference type="SMART" id="SM00849">
    <property type="entry name" value="Lactamase_B"/>
    <property type="match status" value="1"/>
</dbReference>
<dbReference type="GO" id="GO:0050313">
    <property type="term" value="F:sulfur dioxygenase activity"/>
    <property type="evidence" value="ECO:0007669"/>
    <property type="project" value="InterPro"/>
</dbReference>
<evidence type="ECO:0000256" key="3">
    <source>
        <dbReference type="ARBA" id="ARBA00022723"/>
    </source>
</evidence>
<evidence type="ECO:0000256" key="4">
    <source>
        <dbReference type="ARBA" id="ARBA00022946"/>
    </source>
</evidence>
<dbReference type="GO" id="GO:0016787">
    <property type="term" value="F:hydrolase activity"/>
    <property type="evidence" value="ECO:0007669"/>
    <property type="project" value="UniProtKB-KW"/>
</dbReference>
<dbReference type="GO" id="GO:0070813">
    <property type="term" value="P:hydrogen sulfide metabolic process"/>
    <property type="evidence" value="ECO:0007669"/>
    <property type="project" value="TreeGrafter"/>
</dbReference>
<evidence type="ECO:0000256" key="6">
    <source>
        <dbReference type="ARBA" id="ARBA00022990"/>
    </source>
</evidence>
<reference evidence="10 11" key="1">
    <citation type="submission" date="2020-08" db="EMBL/GenBank/DDBJ databases">
        <title>Genomic Encyclopedia of Type Strains, Phase IV (KMG-IV): sequencing the most valuable type-strain genomes for metagenomic binning, comparative biology and taxonomic classification.</title>
        <authorList>
            <person name="Goeker M."/>
        </authorList>
    </citation>
    <scope>NUCLEOTIDE SEQUENCE [LARGE SCALE GENOMIC DNA]</scope>
    <source>
        <strain evidence="10 11">DSM 26287</strain>
    </source>
</reference>
<dbReference type="PANTHER" id="PTHR43084">
    <property type="entry name" value="PERSULFIDE DIOXYGENASE ETHE1"/>
    <property type="match status" value="1"/>
</dbReference>
<protein>
    <submittedName>
        <fullName evidence="10">Glyoxylase-like metal-dependent hydrolase (Beta-lactamase superfamily II)/rhodanese-related sulfurtransferase</fullName>
    </submittedName>
</protein>
<evidence type="ECO:0000256" key="2">
    <source>
        <dbReference type="ARBA" id="ARBA00006759"/>
    </source>
</evidence>
<evidence type="ECO:0000313" key="10">
    <source>
        <dbReference type="EMBL" id="MBB6544478.1"/>
    </source>
</evidence>
<dbReference type="Gene3D" id="3.40.250.10">
    <property type="entry name" value="Rhodanese-like domain"/>
    <property type="match status" value="1"/>
</dbReference>
<feature type="domain" description="Rhodanese" evidence="9">
    <location>
        <begin position="260"/>
        <end position="348"/>
    </location>
</feature>